<feature type="transmembrane region" description="Helical" evidence="1">
    <location>
        <begin position="41"/>
        <end position="63"/>
    </location>
</feature>
<proteinExistence type="predicted"/>
<dbReference type="RefSeq" id="WP_146568531.1">
    <property type="nucleotide sequence ID" value="NZ_SIHJ01000005.1"/>
</dbReference>
<evidence type="ECO:0000313" key="2">
    <source>
        <dbReference type="EMBL" id="TWT30159.1"/>
    </source>
</evidence>
<dbReference type="EMBL" id="SIHJ01000005">
    <property type="protein sequence ID" value="TWT30159.1"/>
    <property type="molecule type" value="Genomic_DNA"/>
</dbReference>
<dbReference type="AlphaFoldDB" id="A0A5C5UWB4"/>
<dbReference type="Proteomes" id="UP000316714">
    <property type="component" value="Unassembled WGS sequence"/>
</dbReference>
<reference evidence="2 3" key="1">
    <citation type="submission" date="2019-02" db="EMBL/GenBank/DDBJ databases">
        <title>Deep-cultivation of Planctomycetes and their phenomic and genomic characterization uncovers novel biology.</title>
        <authorList>
            <person name="Wiegand S."/>
            <person name="Jogler M."/>
            <person name="Boedeker C."/>
            <person name="Pinto D."/>
            <person name="Vollmers J."/>
            <person name="Rivas-Marin E."/>
            <person name="Kohn T."/>
            <person name="Peeters S.H."/>
            <person name="Heuer A."/>
            <person name="Rast P."/>
            <person name="Oberbeckmann S."/>
            <person name="Bunk B."/>
            <person name="Jeske O."/>
            <person name="Meyerdierks A."/>
            <person name="Storesund J.E."/>
            <person name="Kallscheuer N."/>
            <person name="Luecker S."/>
            <person name="Lage O.M."/>
            <person name="Pohl T."/>
            <person name="Merkel B.J."/>
            <person name="Hornburger P."/>
            <person name="Mueller R.-W."/>
            <person name="Bruemmer F."/>
            <person name="Labrenz M."/>
            <person name="Spormann A.M."/>
            <person name="Op Den Camp H."/>
            <person name="Overmann J."/>
            <person name="Amann R."/>
            <person name="Jetten M.S.M."/>
            <person name="Mascher T."/>
            <person name="Medema M.H."/>
            <person name="Devos D.P."/>
            <person name="Kaster A.-K."/>
            <person name="Ovreas L."/>
            <person name="Rohde M."/>
            <person name="Galperin M.Y."/>
            <person name="Jogler C."/>
        </authorList>
    </citation>
    <scope>NUCLEOTIDE SEQUENCE [LARGE SCALE GENOMIC DNA]</scope>
    <source>
        <strain evidence="2 3">KOR34</strain>
    </source>
</reference>
<dbReference type="OrthoDB" id="9904912at2"/>
<evidence type="ECO:0000256" key="1">
    <source>
        <dbReference type="SAM" id="Phobius"/>
    </source>
</evidence>
<keyword evidence="1" id="KW-0812">Transmembrane</keyword>
<keyword evidence="1" id="KW-1133">Transmembrane helix</keyword>
<keyword evidence="3" id="KW-1185">Reference proteome</keyword>
<keyword evidence="1" id="KW-0472">Membrane</keyword>
<gene>
    <name evidence="2" type="ORF">KOR34_47170</name>
</gene>
<comment type="caution">
    <text evidence="2">The sequence shown here is derived from an EMBL/GenBank/DDBJ whole genome shotgun (WGS) entry which is preliminary data.</text>
</comment>
<organism evidence="2 3">
    <name type="scientific">Posidoniimonas corsicana</name>
    <dbReference type="NCBI Taxonomy" id="1938618"/>
    <lineage>
        <taxon>Bacteria</taxon>
        <taxon>Pseudomonadati</taxon>
        <taxon>Planctomycetota</taxon>
        <taxon>Planctomycetia</taxon>
        <taxon>Pirellulales</taxon>
        <taxon>Lacipirellulaceae</taxon>
        <taxon>Posidoniimonas</taxon>
    </lineage>
</organism>
<name>A0A5C5UWB4_9BACT</name>
<accession>A0A5C5UWB4</accession>
<evidence type="ECO:0000313" key="3">
    <source>
        <dbReference type="Proteomes" id="UP000316714"/>
    </source>
</evidence>
<protein>
    <submittedName>
        <fullName evidence="2">Uncharacterized protein</fullName>
    </submittedName>
</protein>
<feature type="transmembrane region" description="Helical" evidence="1">
    <location>
        <begin position="12"/>
        <end position="29"/>
    </location>
</feature>
<sequence>MDPILVGMLRTVIGYSVCGSVVAFVIRWWNRTQPGPPPDQAAAVGALIGAGLGAVVAVFGSMLDRVP</sequence>